<keyword evidence="5" id="KW-1185">Reference proteome</keyword>
<evidence type="ECO:0000313" key="4">
    <source>
        <dbReference type="EMBL" id="KAI5336442.1"/>
    </source>
</evidence>
<comment type="caution">
    <text evidence="4">The sequence shown here is derived from an EMBL/GenBank/DDBJ whole genome shotgun (WGS) entry which is preliminary data.</text>
</comment>
<dbReference type="Gene3D" id="3.80.10.10">
    <property type="entry name" value="Ribonuclease Inhibitor"/>
    <property type="match status" value="1"/>
</dbReference>
<dbReference type="SUPFAM" id="SSF52058">
    <property type="entry name" value="L domain-like"/>
    <property type="match status" value="1"/>
</dbReference>
<dbReference type="GO" id="GO:0016020">
    <property type="term" value="C:membrane"/>
    <property type="evidence" value="ECO:0007669"/>
    <property type="project" value="UniProtKB-SubCell"/>
</dbReference>
<accession>A0AAD4Z7I0</accession>
<dbReference type="InterPro" id="IPR001611">
    <property type="entry name" value="Leu-rich_rpt"/>
</dbReference>
<name>A0AAD4Z7I0_PRUDU</name>
<dbReference type="Proteomes" id="UP001054821">
    <property type="component" value="Chromosome 3"/>
</dbReference>
<dbReference type="AlphaFoldDB" id="A0AAD4Z7I0"/>
<organism evidence="4 5">
    <name type="scientific">Prunus dulcis</name>
    <name type="common">Almond</name>
    <name type="synonym">Amygdalus dulcis</name>
    <dbReference type="NCBI Taxonomy" id="3755"/>
    <lineage>
        <taxon>Eukaryota</taxon>
        <taxon>Viridiplantae</taxon>
        <taxon>Streptophyta</taxon>
        <taxon>Embryophyta</taxon>
        <taxon>Tracheophyta</taxon>
        <taxon>Spermatophyta</taxon>
        <taxon>Magnoliopsida</taxon>
        <taxon>eudicotyledons</taxon>
        <taxon>Gunneridae</taxon>
        <taxon>Pentapetalae</taxon>
        <taxon>rosids</taxon>
        <taxon>fabids</taxon>
        <taxon>Rosales</taxon>
        <taxon>Rosaceae</taxon>
        <taxon>Amygdaloideae</taxon>
        <taxon>Amygdaleae</taxon>
        <taxon>Prunus</taxon>
    </lineage>
</organism>
<dbReference type="Pfam" id="PF20431">
    <property type="entry name" value="E_motif"/>
    <property type="match status" value="1"/>
</dbReference>
<keyword evidence="2" id="KW-0732">Signal</keyword>
<dbReference type="EMBL" id="JAJFAZ020000003">
    <property type="protein sequence ID" value="KAI5336442.1"/>
    <property type="molecule type" value="Genomic_DNA"/>
</dbReference>
<sequence>MAFWSFKLAEPGHECVDLSKAFDWFQVTNTLPSMLVELHMSCCELNQIPVGVANMTRLKVVNLRWNIIWGTIPQWLYTCSNFESLSLYLNLLRGEISSSIGNLTAIVNLDLSANQIEGKMPNSLGNLCKLAVLDLSRNYFNGSVSEILGSLSGCSSGQMESLKLSTNDFSGPLSCRVDMLIRSMPMKPDTFVLGALLGGCQIHGKVELGERVAQYLIDLEPLNHAFYVNLCDIYVKASRFDDVKRIKSLMKETGIKKEVPGCSMIEIDGVLLEFSVRGSPDVVNCNGGSIVGLVSVE</sequence>
<protein>
    <submittedName>
        <fullName evidence="4">Uncharacterized protein</fullName>
    </submittedName>
</protein>
<gene>
    <name evidence="4" type="ORF">L3X38_015709</name>
</gene>
<evidence type="ECO:0000256" key="3">
    <source>
        <dbReference type="ARBA" id="ARBA00023170"/>
    </source>
</evidence>
<comment type="subcellular location">
    <subcellularLocation>
        <location evidence="1">Membrane</location>
        <topology evidence="1">Single-pass type I membrane protein</topology>
    </subcellularLocation>
</comment>
<dbReference type="InterPro" id="IPR051716">
    <property type="entry name" value="Plant_RL_S/T_kinase"/>
</dbReference>
<proteinExistence type="predicted"/>
<dbReference type="InterPro" id="IPR032675">
    <property type="entry name" value="LRR_dom_sf"/>
</dbReference>
<evidence type="ECO:0000313" key="5">
    <source>
        <dbReference type="Proteomes" id="UP001054821"/>
    </source>
</evidence>
<keyword evidence="3" id="KW-0675">Receptor</keyword>
<dbReference type="PANTHER" id="PTHR48053:SF164">
    <property type="entry name" value="LEUCINE-RICH REPEAT-CONTAINING N-TERMINAL PLANT-TYPE DOMAIN-CONTAINING PROTEIN"/>
    <property type="match status" value="1"/>
</dbReference>
<dbReference type="InterPro" id="IPR046848">
    <property type="entry name" value="E_motif"/>
</dbReference>
<dbReference type="PANTHER" id="PTHR48053">
    <property type="entry name" value="LEUCINE RICH REPEAT FAMILY PROTEIN, EXPRESSED"/>
    <property type="match status" value="1"/>
</dbReference>
<dbReference type="Pfam" id="PF00560">
    <property type="entry name" value="LRR_1"/>
    <property type="match status" value="2"/>
</dbReference>
<evidence type="ECO:0000256" key="2">
    <source>
        <dbReference type="ARBA" id="ARBA00022729"/>
    </source>
</evidence>
<evidence type="ECO:0000256" key="1">
    <source>
        <dbReference type="ARBA" id="ARBA00004479"/>
    </source>
</evidence>
<reference evidence="4 5" key="1">
    <citation type="journal article" date="2022" name="G3 (Bethesda)">
        <title>Whole-genome sequence and methylome profiling of the almond [Prunus dulcis (Mill.) D.A. Webb] cultivar 'Nonpareil'.</title>
        <authorList>
            <person name="D'Amico-Willman K.M."/>
            <person name="Ouma W.Z."/>
            <person name="Meulia T."/>
            <person name="Sideli G.M."/>
            <person name="Gradziel T.M."/>
            <person name="Fresnedo-Ramirez J."/>
        </authorList>
    </citation>
    <scope>NUCLEOTIDE SEQUENCE [LARGE SCALE GENOMIC DNA]</scope>
    <source>
        <strain evidence="4">Clone GOH B32 T37-40</strain>
    </source>
</reference>